<evidence type="ECO:0000313" key="2">
    <source>
        <dbReference type="Proteomes" id="UP001333110"/>
    </source>
</evidence>
<sequence>MFKGRVPATHHATDATWSKWVALTTQRAQIGKPSRPGVLEVIMDCPEGKDFGTSLEEEVMHAEEAPLYNKLLENEKQYALFTDGSCCIVGKHQRWNSLDTSLDCDDFSNMIDGKGRRGMGVAVSSSHVVSAAPSSSGKGLLTLFPAPEWGPSHERQSCTNFSNVSPSRGLQFFMDCSGMRPFHGVQSFRNRLLQHGSPAGSQVLPAKLLQCGLPMGSQPPLGIHLLQRGVLHGLQVHICSTVNLHGLQGDSLPHRGLLHKLQGNLCSGTCSISSSSFFTDLDTKVSEEGGGGGAPGAGAEILLQVKIDMVRQAVPLQPIEVNSIADIHLQPVEDPTPEQVHARRGDCDTVGSPSWSRLLAGPVNLWRKEPMLEQFCWQDL</sequence>
<keyword evidence="2" id="KW-1185">Reference proteome</keyword>
<accession>A0AAN7NUD6</accession>
<organism evidence="1 2">
    <name type="scientific">Mycteria americana</name>
    <name type="common">Wood stork</name>
    <dbReference type="NCBI Taxonomy" id="33587"/>
    <lineage>
        <taxon>Eukaryota</taxon>
        <taxon>Metazoa</taxon>
        <taxon>Chordata</taxon>
        <taxon>Craniata</taxon>
        <taxon>Vertebrata</taxon>
        <taxon>Euteleostomi</taxon>
        <taxon>Archelosauria</taxon>
        <taxon>Archosauria</taxon>
        <taxon>Dinosauria</taxon>
        <taxon>Saurischia</taxon>
        <taxon>Theropoda</taxon>
        <taxon>Coelurosauria</taxon>
        <taxon>Aves</taxon>
        <taxon>Neognathae</taxon>
        <taxon>Neoaves</taxon>
        <taxon>Aequornithes</taxon>
        <taxon>Ciconiiformes</taxon>
        <taxon>Ciconiidae</taxon>
        <taxon>Mycteria</taxon>
    </lineage>
</organism>
<reference evidence="1 2" key="1">
    <citation type="journal article" date="2023" name="J. Hered.">
        <title>Chromosome-level genome of the wood stork (Mycteria americana) provides insight into avian chromosome evolution.</title>
        <authorList>
            <person name="Flamio R. Jr."/>
            <person name="Ramstad K.M."/>
        </authorList>
    </citation>
    <scope>NUCLEOTIDE SEQUENCE [LARGE SCALE GENOMIC DNA]</scope>
    <source>
        <strain evidence="1">JAX WOST 10</strain>
    </source>
</reference>
<proteinExistence type="predicted"/>
<dbReference type="Proteomes" id="UP001333110">
    <property type="component" value="Unassembled WGS sequence"/>
</dbReference>
<protein>
    <submittedName>
        <fullName evidence="1">Uncharacterized protein</fullName>
    </submittedName>
</protein>
<evidence type="ECO:0000313" key="1">
    <source>
        <dbReference type="EMBL" id="KAK4830649.1"/>
    </source>
</evidence>
<dbReference type="AlphaFoldDB" id="A0AAN7NUD6"/>
<dbReference type="EMBL" id="JAUNZN010000001">
    <property type="protein sequence ID" value="KAK4830649.1"/>
    <property type="molecule type" value="Genomic_DNA"/>
</dbReference>
<name>A0AAN7NUD6_MYCAM</name>
<gene>
    <name evidence="1" type="ORF">QYF61_012492</name>
</gene>
<comment type="caution">
    <text evidence="1">The sequence shown here is derived from an EMBL/GenBank/DDBJ whole genome shotgun (WGS) entry which is preliminary data.</text>
</comment>